<dbReference type="EMBL" id="JACHHP010000001">
    <property type="protein sequence ID" value="MBB5206674.1"/>
    <property type="molecule type" value="Genomic_DNA"/>
</dbReference>
<organism evidence="9 10">
    <name type="scientific">Chiayiivirga flava</name>
    <dbReference type="NCBI Taxonomy" id="659595"/>
    <lineage>
        <taxon>Bacteria</taxon>
        <taxon>Pseudomonadati</taxon>
        <taxon>Pseudomonadota</taxon>
        <taxon>Gammaproteobacteria</taxon>
        <taxon>Lysobacterales</taxon>
        <taxon>Lysobacteraceae</taxon>
        <taxon>Chiayiivirga</taxon>
    </lineage>
</organism>
<feature type="domain" description="Pseudouridine synthase I TruA alpha/beta" evidence="8">
    <location>
        <begin position="142"/>
        <end position="240"/>
    </location>
</feature>
<dbReference type="InterPro" id="IPR020095">
    <property type="entry name" value="PsdUridine_synth_TruA_C"/>
</dbReference>
<evidence type="ECO:0000313" key="10">
    <source>
        <dbReference type="Proteomes" id="UP000521199"/>
    </source>
</evidence>
<dbReference type="AlphaFoldDB" id="A0A7W8D2G9"/>
<dbReference type="Gene3D" id="3.30.70.580">
    <property type="entry name" value="Pseudouridine synthase I, catalytic domain, N-terminal subdomain"/>
    <property type="match status" value="1"/>
</dbReference>
<dbReference type="PANTHER" id="PTHR11142">
    <property type="entry name" value="PSEUDOURIDYLATE SYNTHASE"/>
    <property type="match status" value="1"/>
</dbReference>
<dbReference type="RefSeq" id="WP_183958883.1">
    <property type="nucleotide sequence ID" value="NZ_JACHHP010000001.1"/>
</dbReference>
<feature type="binding site" evidence="4 6">
    <location>
        <position position="109"/>
    </location>
    <ligand>
        <name>substrate</name>
    </ligand>
</feature>
<feature type="domain" description="Pseudouridine synthase I TruA alpha/beta" evidence="8">
    <location>
        <begin position="8"/>
        <end position="102"/>
    </location>
</feature>
<dbReference type="Proteomes" id="UP000521199">
    <property type="component" value="Unassembled WGS sequence"/>
</dbReference>
<dbReference type="EC" id="5.4.99.12" evidence="4"/>
<evidence type="ECO:0000256" key="3">
    <source>
        <dbReference type="ARBA" id="ARBA00023235"/>
    </source>
</evidence>
<reference evidence="9 10" key="1">
    <citation type="submission" date="2020-08" db="EMBL/GenBank/DDBJ databases">
        <title>Genomic Encyclopedia of Type Strains, Phase IV (KMG-IV): sequencing the most valuable type-strain genomes for metagenomic binning, comparative biology and taxonomic classification.</title>
        <authorList>
            <person name="Goeker M."/>
        </authorList>
    </citation>
    <scope>NUCLEOTIDE SEQUENCE [LARGE SCALE GENOMIC DNA]</scope>
    <source>
        <strain evidence="9 10">DSM 24163</strain>
    </source>
</reference>
<dbReference type="Pfam" id="PF01416">
    <property type="entry name" value="PseudoU_synth_1"/>
    <property type="match status" value="2"/>
</dbReference>
<comment type="caution">
    <text evidence="4">Lacks conserved residue(s) required for the propagation of feature annotation.</text>
</comment>
<evidence type="ECO:0000256" key="1">
    <source>
        <dbReference type="ARBA" id="ARBA00009375"/>
    </source>
</evidence>
<keyword evidence="10" id="KW-1185">Reference proteome</keyword>
<comment type="caution">
    <text evidence="9">The sequence shown here is derived from an EMBL/GenBank/DDBJ whole genome shotgun (WGS) entry which is preliminary data.</text>
</comment>
<feature type="active site" description="Nucleophile" evidence="4 5">
    <location>
        <position position="51"/>
    </location>
</feature>
<proteinExistence type="inferred from homology"/>
<dbReference type="PIRSF" id="PIRSF001430">
    <property type="entry name" value="tRNA_psdUrid_synth"/>
    <property type="match status" value="1"/>
</dbReference>
<dbReference type="CDD" id="cd02570">
    <property type="entry name" value="PseudoU_synth_EcTruA"/>
    <property type="match status" value="1"/>
</dbReference>
<dbReference type="NCBIfam" id="TIGR00071">
    <property type="entry name" value="hisT_truA"/>
    <property type="match status" value="1"/>
</dbReference>
<evidence type="ECO:0000256" key="4">
    <source>
        <dbReference type="HAMAP-Rule" id="MF_00171"/>
    </source>
</evidence>
<evidence type="ECO:0000313" key="9">
    <source>
        <dbReference type="EMBL" id="MBB5206674.1"/>
    </source>
</evidence>
<evidence type="ECO:0000256" key="5">
    <source>
        <dbReference type="PIRSR" id="PIRSR001430-1"/>
    </source>
</evidence>
<dbReference type="Gene3D" id="3.30.70.660">
    <property type="entry name" value="Pseudouridine synthase I, catalytic domain, C-terminal subdomain"/>
    <property type="match status" value="1"/>
</dbReference>
<dbReference type="GO" id="GO:0160147">
    <property type="term" value="F:tRNA pseudouridine(38-40) synthase activity"/>
    <property type="evidence" value="ECO:0007669"/>
    <property type="project" value="UniProtKB-EC"/>
</dbReference>
<protein>
    <recommendedName>
        <fullName evidence="4">tRNA pseudouridine synthase A</fullName>
        <ecNumber evidence="4">5.4.99.12</ecNumber>
    </recommendedName>
    <alternativeName>
        <fullName evidence="4">tRNA pseudouridine(38-40) synthase</fullName>
    </alternativeName>
    <alternativeName>
        <fullName evidence="4">tRNA pseudouridylate synthase I</fullName>
    </alternativeName>
    <alternativeName>
        <fullName evidence="4">tRNA-uridine isomerase I</fullName>
    </alternativeName>
</protein>
<evidence type="ECO:0000259" key="8">
    <source>
        <dbReference type="Pfam" id="PF01416"/>
    </source>
</evidence>
<dbReference type="InterPro" id="IPR020097">
    <property type="entry name" value="PsdUridine_synth_TruA_a/b_dom"/>
</dbReference>
<dbReference type="InterPro" id="IPR020103">
    <property type="entry name" value="PsdUridine_synth_cat_dom_sf"/>
</dbReference>
<comment type="subunit">
    <text evidence="4">Homodimer.</text>
</comment>
<sequence length="255" mass="28397">MRYALGIEYDGTDFLGWQRLGDGPSVQAALETALSYVADHPVAVTCAGRTDSGVHGRGQVVHFDSDADRTPRAWLMGSNARLPDSVATLWAQPVSDEFHARFAARARRYRYRLLNRRVRPALDARYVAWERRPLDADAMHRAAQALVGEHDFSAFRAIQCQAKHARRHLQRIAVTRIDDEVVVEVQANAFLHHMVRNIVGSLMLIGRGEQPEDWMATLLAGRDRTVAGPTAPSAGLLFLGPLYPAQWQLPAEVTL</sequence>
<comment type="catalytic activity">
    <reaction evidence="4 7">
        <text>uridine(38/39/40) in tRNA = pseudouridine(38/39/40) in tRNA</text>
        <dbReference type="Rhea" id="RHEA:22376"/>
        <dbReference type="Rhea" id="RHEA-COMP:10085"/>
        <dbReference type="Rhea" id="RHEA-COMP:10087"/>
        <dbReference type="ChEBI" id="CHEBI:65314"/>
        <dbReference type="ChEBI" id="CHEBI:65315"/>
        <dbReference type="EC" id="5.4.99.12"/>
    </reaction>
</comment>
<accession>A0A7W8D2G9</accession>
<dbReference type="SUPFAM" id="SSF55120">
    <property type="entry name" value="Pseudouridine synthase"/>
    <property type="match status" value="1"/>
</dbReference>
<comment type="function">
    <text evidence="4">Formation of pseudouridine at positions 38, 39 and 40 in the anticodon stem and loop of transfer RNAs.</text>
</comment>
<dbReference type="FunFam" id="3.30.70.580:FF:000001">
    <property type="entry name" value="tRNA pseudouridine synthase A"/>
    <property type="match status" value="1"/>
</dbReference>
<dbReference type="PANTHER" id="PTHR11142:SF0">
    <property type="entry name" value="TRNA PSEUDOURIDINE SYNTHASE-LIKE 1"/>
    <property type="match status" value="1"/>
</dbReference>
<dbReference type="GO" id="GO:0003723">
    <property type="term" value="F:RNA binding"/>
    <property type="evidence" value="ECO:0007669"/>
    <property type="project" value="InterPro"/>
</dbReference>
<dbReference type="InterPro" id="IPR020094">
    <property type="entry name" value="TruA/RsuA/RluB/E/F_N"/>
</dbReference>
<keyword evidence="3 4" id="KW-0413">Isomerase</keyword>
<dbReference type="InterPro" id="IPR001406">
    <property type="entry name" value="PsdUridine_synth_TruA"/>
</dbReference>
<dbReference type="HAMAP" id="MF_00171">
    <property type="entry name" value="TruA"/>
    <property type="match status" value="1"/>
</dbReference>
<evidence type="ECO:0000256" key="6">
    <source>
        <dbReference type="PIRSR" id="PIRSR001430-2"/>
    </source>
</evidence>
<name>A0A7W8D2G9_9GAMM</name>
<evidence type="ECO:0000256" key="2">
    <source>
        <dbReference type="ARBA" id="ARBA00022694"/>
    </source>
</evidence>
<dbReference type="GO" id="GO:0031119">
    <property type="term" value="P:tRNA pseudouridine synthesis"/>
    <property type="evidence" value="ECO:0007669"/>
    <property type="project" value="UniProtKB-UniRule"/>
</dbReference>
<evidence type="ECO:0000256" key="7">
    <source>
        <dbReference type="RuleBase" id="RU003792"/>
    </source>
</evidence>
<keyword evidence="2 4" id="KW-0819">tRNA processing</keyword>
<comment type="similarity">
    <text evidence="1 4 7">Belongs to the tRNA pseudouridine synthase TruA family.</text>
</comment>
<gene>
    <name evidence="4" type="primary">truA</name>
    <name evidence="9" type="ORF">HNQ52_000190</name>
</gene>